<gene>
    <name evidence="1" type="ORF">SAMN02982931_01479</name>
</gene>
<evidence type="ECO:0000313" key="1">
    <source>
        <dbReference type="EMBL" id="SDB20273.1"/>
    </source>
</evidence>
<protein>
    <recommendedName>
        <fullName evidence="3">Sigma-70 region 2</fullName>
    </recommendedName>
</protein>
<dbReference type="RefSeq" id="WP_090875786.1">
    <property type="nucleotide sequence ID" value="NZ_FMXQ01000003.1"/>
</dbReference>
<dbReference type="Proteomes" id="UP000199071">
    <property type="component" value="Unassembled WGS sequence"/>
</dbReference>
<proteinExistence type="predicted"/>
<dbReference type="OrthoDB" id="7272004at2"/>
<reference evidence="1 2" key="1">
    <citation type="submission" date="2016-10" db="EMBL/GenBank/DDBJ databases">
        <authorList>
            <person name="de Groot N.N."/>
        </authorList>
    </citation>
    <scope>NUCLEOTIDE SEQUENCE [LARGE SCALE GENOMIC DNA]</scope>
    <source>
        <strain evidence="1 2">ATCC 35022</strain>
    </source>
</reference>
<name>A0A1G6BI61_9HYPH</name>
<organism evidence="1 2">
    <name type="scientific">Bauldia litoralis</name>
    <dbReference type="NCBI Taxonomy" id="665467"/>
    <lineage>
        <taxon>Bacteria</taxon>
        <taxon>Pseudomonadati</taxon>
        <taxon>Pseudomonadota</taxon>
        <taxon>Alphaproteobacteria</taxon>
        <taxon>Hyphomicrobiales</taxon>
        <taxon>Kaistiaceae</taxon>
        <taxon>Bauldia</taxon>
    </lineage>
</organism>
<evidence type="ECO:0008006" key="3">
    <source>
        <dbReference type="Google" id="ProtNLM"/>
    </source>
</evidence>
<dbReference type="STRING" id="665467.SAMN02982931_01479"/>
<dbReference type="AlphaFoldDB" id="A0A1G6BI61"/>
<sequence>METTNTSGLDGRVFHNIRFNARKLARQEAVPGMTVEDYEQDLAADLVRRSQWFDRDRASFATFADRVIAHRATTLTTPTERLREERLLLSLDAPAVGEDGSVTTLLELLPNEAPPIDESVAAHIDVCRFVEGLTAPLVDGCRVLLAGSISAGARDLGIHRSTASERVRAVRAAAAASGLRIYAPTSSDGLALPPVCGEQGATLPMAIGAEPEPMPMPSHLPRPHPQLLVTELDLTVWLASADRGETLEYHRGVLAIDRLALGSRLPKEDARELDRVAKAAMSAVGACRAYLMQRRHGDGDYSYLIVARSRPALFARPRKAREFAS</sequence>
<accession>A0A1G6BI61</accession>
<evidence type="ECO:0000313" key="2">
    <source>
        <dbReference type="Proteomes" id="UP000199071"/>
    </source>
</evidence>
<keyword evidence="2" id="KW-1185">Reference proteome</keyword>
<dbReference type="EMBL" id="FMXQ01000003">
    <property type="protein sequence ID" value="SDB20273.1"/>
    <property type="molecule type" value="Genomic_DNA"/>
</dbReference>